<protein>
    <recommendedName>
        <fullName evidence="7 8">UDP-N-acetylmuramoylalanine--D-glutamate ligase</fullName>
        <ecNumber evidence="7 8">6.3.2.9</ecNumber>
    </recommendedName>
    <alternativeName>
        <fullName evidence="7">D-glutamic acid-adding enzyme</fullName>
    </alternativeName>
    <alternativeName>
        <fullName evidence="7">UDP-N-acetylmuramoyl-L-alanyl-D-glutamate synthetase</fullName>
    </alternativeName>
</protein>
<keyword evidence="7 8" id="KW-0573">Peptidoglycan synthesis</keyword>
<name>A0A1G1X2Y6_9BACT</name>
<dbReference type="EC" id="6.3.2.9" evidence="7 8"/>
<keyword evidence="4 7" id="KW-0436">Ligase</keyword>
<evidence type="ECO:0000313" key="12">
    <source>
        <dbReference type="Proteomes" id="UP000177528"/>
    </source>
</evidence>
<dbReference type="GO" id="GO:0005737">
    <property type="term" value="C:cytoplasm"/>
    <property type="evidence" value="ECO:0007669"/>
    <property type="project" value="UniProtKB-SubCell"/>
</dbReference>
<gene>
    <name evidence="7" type="primary">murD</name>
    <name evidence="11" type="ORF">A3D99_00375</name>
</gene>
<dbReference type="EMBL" id="MHHR01000020">
    <property type="protein sequence ID" value="OGY34161.1"/>
    <property type="molecule type" value="Genomic_DNA"/>
</dbReference>
<keyword evidence="7 8" id="KW-0961">Cell wall biogenesis/degradation</keyword>
<evidence type="ECO:0000256" key="7">
    <source>
        <dbReference type="HAMAP-Rule" id="MF_00639"/>
    </source>
</evidence>
<dbReference type="Gene3D" id="3.90.190.20">
    <property type="entry name" value="Mur ligase, C-terminal domain"/>
    <property type="match status" value="1"/>
</dbReference>
<accession>A0A1G1X2Y6</accession>
<dbReference type="Pfam" id="PF02875">
    <property type="entry name" value="Mur_ligase_C"/>
    <property type="match status" value="1"/>
</dbReference>
<dbReference type="PANTHER" id="PTHR43692">
    <property type="entry name" value="UDP-N-ACETYLMURAMOYLALANINE--D-GLUTAMATE LIGASE"/>
    <property type="match status" value="1"/>
</dbReference>
<dbReference type="PANTHER" id="PTHR43692:SF1">
    <property type="entry name" value="UDP-N-ACETYLMURAMOYLALANINE--D-GLUTAMATE LIGASE"/>
    <property type="match status" value="1"/>
</dbReference>
<comment type="subcellular location">
    <subcellularLocation>
        <location evidence="1 7 8">Cytoplasm</location>
    </subcellularLocation>
</comment>
<dbReference type="HAMAP" id="MF_00639">
    <property type="entry name" value="MurD"/>
    <property type="match status" value="1"/>
</dbReference>
<reference evidence="11 12" key="1">
    <citation type="journal article" date="2016" name="Nat. Commun.">
        <title>Thousands of microbial genomes shed light on interconnected biogeochemical processes in an aquifer system.</title>
        <authorList>
            <person name="Anantharaman K."/>
            <person name="Brown C.T."/>
            <person name="Hug L.A."/>
            <person name="Sharon I."/>
            <person name="Castelle C.J."/>
            <person name="Probst A.J."/>
            <person name="Thomas B.C."/>
            <person name="Singh A."/>
            <person name="Wilkins M.J."/>
            <person name="Karaoz U."/>
            <person name="Brodie E.L."/>
            <person name="Williams K.H."/>
            <person name="Hubbard S.S."/>
            <person name="Banfield J.F."/>
        </authorList>
    </citation>
    <scope>NUCLEOTIDE SEQUENCE [LARGE SCALE GENOMIC DNA]</scope>
</reference>
<dbReference type="GO" id="GO:0009252">
    <property type="term" value="P:peptidoglycan biosynthetic process"/>
    <property type="evidence" value="ECO:0007669"/>
    <property type="project" value="UniProtKB-UniRule"/>
</dbReference>
<feature type="domain" description="Mur ligase central" evidence="10">
    <location>
        <begin position="119"/>
        <end position="243"/>
    </location>
</feature>
<feature type="domain" description="Mur ligase C-terminal" evidence="9">
    <location>
        <begin position="333"/>
        <end position="449"/>
    </location>
</feature>
<evidence type="ECO:0000256" key="6">
    <source>
        <dbReference type="ARBA" id="ARBA00022840"/>
    </source>
</evidence>
<dbReference type="GO" id="GO:0005524">
    <property type="term" value="F:ATP binding"/>
    <property type="evidence" value="ECO:0007669"/>
    <property type="project" value="UniProtKB-UniRule"/>
</dbReference>
<keyword evidence="5 7" id="KW-0547">Nucleotide-binding</keyword>
<dbReference type="InterPro" id="IPR036615">
    <property type="entry name" value="Mur_ligase_C_dom_sf"/>
</dbReference>
<dbReference type="AlphaFoldDB" id="A0A1G1X2Y6"/>
<dbReference type="UniPathway" id="UPA00219"/>
<sequence length="474" mass="51355">MNVLVLGLGLHGGAIGTIEWLAKQACLPGRQGATITISDTKTAEQLSSSVEKLRGIPNITFHFGNQDELSLDGIDMLVRNPAVPRKAPIIERARAAGIPVELDSSLFFVHCPSQDVIGITGSKGKTTTSSAIAHVLGALDRKTVAIGIDGISPLGMLEEITAATPVVFEISSWRLEALQEKKISPHIAICTSLYRDHLNTYSSFDEYIEVKKQIIKDQTKKDIAILNADDERIRTWEDAVRGQLYWYSLRPLQDGEKGIWVDGDDVFVRTPTPAASGDSPLSKGEKFCSVSDIPHRAPHELRNKLPAILIALLREYSKEDILAAVASIPDLAHRLQLVRTVNGVDYVNDSAATMPDATIAALSAYCNKPLILIIGGSDKALEFEELAQAIKAYPNIKHLIWLPGTATERMKATVIPTTNASSHDAATMDEAVQTAADLAQPGDTVLLSPGATSFGLFLHEFNRGNAFIRAVELL</sequence>
<keyword evidence="7 8" id="KW-0132">Cell division</keyword>
<evidence type="ECO:0000256" key="4">
    <source>
        <dbReference type="ARBA" id="ARBA00022598"/>
    </source>
</evidence>
<dbReference type="SUPFAM" id="SSF53244">
    <property type="entry name" value="MurD-like peptide ligases, peptide-binding domain"/>
    <property type="match status" value="1"/>
</dbReference>
<organism evidence="11 12">
    <name type="scientific">Candidatus Andersenbacteria bacterium RIFCSPHIGHO2_12_FULL_45_11</name>
    <dbReference type="NCBI Taxonomy" id="1797281"/>
    <lineage>
        <taxon>Bacteria</taxon>
        <taxon>Candidatus Anderseniibacteriota</taxon>
    </lineage>
</organism>
<keyword evidence="7 8" id="KW-0133">Cell shape</keyword>
<dbReference type="SUPFAM" id="SSF53623">
    <property type="entry name" value="MurD-like peptide ligases, catalytic domain"/>
    <property type="match status" value="1"/>
</dbReference>
<proteinExistence type="inferred from homology"/>
<keyword evidence="6 7" id="KW-0067">ATP-binding</keyword>
<evidence type="ECO:0000256" key="2">
    <source>
        <dbReference type="ARBA" id="ARBA00004752"/>
    </source>
</evidence>
<dbReference type="GO" id="GO:0051301">
    <property type="term" value="P:cell division"/>
    <property type="evidence" value="ECO:0007669"/>
    <property type="project" value="UniProtKB-KW"/>
</dbReference>
<dbReference type="Pfam" id="PF21799">
    <property type="entry name" value="MurD-like_N"/>
    <property type="match status" value="1"/>
</dbReference>
<dbReference type="NCBIfam" id="TIGR01087">
    <property type="entry name" value="murD"/>
    <property type="match status" value="1"/>
</dbReference>
<dbReference type="InterPro" id="IPR036565">
    <property type="entry name" value="Mur-like_cat_sf"/>
</dbReference>
<keyword evidence="7 8" id="KW-0131">Cell cycle</keyword>
<dbReference type="GO" id="GO:0071555">
    <property type="term" value="P:cell wall organization"/>
    <property type="evidence" value="ECO:0007669"/>
    <property type="project" value="UniProtKB-KW"/>
</dbReference>
<dbReference type="GO" id="GO:0008764">
    <property type="term" value="F:UDP-N-acetylmuramoylalanine-D-glutamate ligase activity"/>
    <property type="evidence" value="ECO:0007669"/>
    <property type="project" value="UniProtKB-UniRule"/>
</dbReference>
<evidence type="ECO:0000259" key="10">
    <source>
        <dbReference type="Pfam" id="PF08245"/>
    </source>
</evidence>
<comment type="catalytic activity">
    <reaction evidence="7 8">
        <text>UDP-N-acetyl-alpha-D-muramoyl-L-alanine + D-glutamate + ATP = UDP-N-acetyl-alpha-D-muramoyl-L-alanyl-D-glutamate + ADP + phosphate + H(+)</text>
        <dbReference type="Rhea" id="RHEA:16429"/>
        <dbReference type="ChEBI" id="CHEBI:15378"/>
        <dbReference type="ChEBI" id="CHEBI:29986"/>
        <dbReference type="ChEBI" id="CHEBI:30616"/>
        <dbReference type="ChEBI" id="CHEBI:43474"/>
        <dbReference type="ChEBI" id="CHEBI:83898"/>
        <dbReference type="ChEBI" id="CHEBI:83900"/>
        <dbReference type="ChEBI" id="CHEBI:456216"/>
        <dbReference type="EC" id="6.3.2.9"/>
    </reaction>
</comment>
<comment type="pathway">
    <text evidence="2 7 8">Cell wall biogenesis; peptidoglycan biosynthesis.</text>
</comment>
<dbReference type="Proteomes" id="UP000177528">
    <property type="component" value="Unassembled WGS sequence"/>
</dbReference>
<dbReference type="InterPro" id="IPR005762">
    <property type="entry name" value="MurD"/>
</dbReference>
<dbReference type="InterPro" id="IPR004101">
    <property type="entry name" value="Mur_ligase_C"/>
</dbReference>
<evidence type="ECO:0000259" key="9">
    <source>
        <dbReference type="Pfam" id="PF02875"/>
    </source>
</evidence>
<comment type="function">
    <text evidence="7 8">Cell wall formation. Catalyzes the addition of glutamate to the nucleotide precursor UDP-N-acetylmuramoyl-L-alanine (UMA).</text>
</comment>
<comment type="similarity">
    <text evidence="7">Belongs to the MurCDEF family.</text>
</comment>
<dbReference type="SUPFAM" id="SSF51984">
    <property type="entry name" value="MurCD N-terminal domain"/>
    <property type="match status" value="1"/>
</dbReference>
<evidence type="ECO:0000256" key="3">
    <source>
        <dbReference type="ARBA" id="ARBA00022490"/>
    </source>
</evidence>
<dbReference type="GO" id="GO:0008360">
    <property type="term" value="P:regulation of cell shape"/>
    <property type="evidence" value="ECO:0007669"/>
    <property type="project" value="UniProtKB-KW"/>
</dbReference>
<dbReference type="Gene3D" id="3.40.50.720">
    <property type="entry name" value="NAD(P)-binding Rossmann-like Domain"/>
    <property type="match status" value="1"/>
</dbReference>
<evidence type="ECO:0000256" key="8">
    <source>
        <dbReference type="RuleBase" id="RU003664"/>
    </source>
</evidence>
<dbReference type="Gene3D" id="3.40.1190.10">
    <property type="entry name" value="Mur-like, catalytic domain"/>
    <property type="match status" value="1"/>
</dbReference>
<keyword evidence="3 7" id="KW-0963">Cytoplasm</keyword>
<evidence type="ECO:0000256" key="5">
    <source>
        <dbReference type="ARBA" id="ARBA00022741"/>
    </source>
</evidence>
<dbReference type="Pfam" id="PF08245">
    <property type="entry name" value="Mur_ligase_M"/>
    <property type="match status" value="1"/>
</dbReference>
<evidence type="ECO:0000313" key="11">
    <source>
        <dbReference type="EMBL" id="OGY34161.1"/>
    </source>
</evidence>
<feature type="binding site" evidence="7">
    <location>
        <begin position="121"/>
        <end position="127"/>
    </location>
    <ligand>
        <name>ATP</name>
        <dbReference type="ChEBI" id="CHEBI:30616"/>
    </ligand>
</feature>
<evidence type="ECO:0000256" key="1">
    <source>
        <dbReference type="ARBA" id="ARBA00004496"/>
    </source>
</evidence>
<comment type="caution">
    <text evidence="11">The sequence shown here is derived from an EMBL/GenBank/DDBJ whole genome shotgun (WGS) entry which is preliminary data.</text>
</comment>
<dbReference type="InterPro" id="IPR013221">
    <property type="entry name" value="Mur_ligase_cen"/>
</dbReference>